<dbReference type="InterPro" id="IPR025997">
    <property type="entry name" value="SBP_2_dom"/>
</dbReference>
<feature type="chain" id="PRO_5013006413" description="Periplasmic binding protein domain-containing protein" evidence="3">
    <location>
        <begin position="28"/>
        <end position="362"/>
    </location>
</feature>
<dbReference type="PANTHER" id="PTHR30036">
    <property type="entry name" value="D-XYLOSE-BINDING PERIPLASMIC PROTEIN"/>
    <property type="match status" value="1"/>
</dbReference>
<dbReference type="SUPFAM" id="SSF53822">
    <property type="entry name" value="Periplasmic binding protein-like I"/>
    <property type="match status" value="1"/>
</dbReference>
<dbReference type="PANTHER" id="PTHR30036:SF7">
    <property type="entry name" value="ABC TRANSPORTER PERIPLASMIC-BINDING PROTEIN YPHF"/>
    <property type="match status" value="1"/>
</dbReference>
<dbReference type="AlphaFoldDB" id="A0A1Y5T1J3"/>
<dbReference type="Pfam" id="PF13407">
    <property type="entry name" value="Peripla_BP_4"/>
    <property type="match status" value="1"/>
</dbReference>
<dbReference type="RefSeq" id="WP_085837076.1">
    <property type="nucleotide sequence ID" value="NZ_FWFS01000008.1"/>
</dbReference>
<protein>
    <recommendedName>
        <fullName evidence="4">Periplasmic binding protein domain-containing protein</fullName>
    </recommendedName>
</protein>
<dbReference type="GO" id="GO:0030246">
    <property type="term" value="F:carbohydrate binding"/>
    <property type="evidence" value="ECO:0007669"/>
    <property type="project" value="TreeGrafter"/>
</dbReference>
<sequence>MQKTYRATGLGVAAATVAAVWAQGALAEGFVYVNEHIDIAPLCGEEPIRVALVDGYGGNSWRRTAIAEIEDEASKCENIVEVTYAEAGGDLQAYSAAINGFVAQGYEIILAYTDFGDAAIPAYRAAQMAGTTMVPYFSDLSGQIGVDYAANPFEDAFRAGSIFGEWVGETIGEGKTVFLGGLAGSASSVTFLEGYKEGLKAYPEVELLDDNFIVTNWNPADAQKAVAGLIAKYPEIDAIATDYGVTSLAAVKAYQAAGLPVPAMAFIATNNEYSCKWMEAKESGDVWPQLALSGTTADVRFALRAGLAARNGLDAPEPRALVAFPFADSAAGVDPLCDPELPPDADLSSSLPMDKMVSLFEQ</sequence>
<dbReference type="InterPro" id="IPR028082">
    <property type="entry name" value="Peripla_BP_I"/>
</dbReference>
<feature type="domain" description="Periplasmic binding protein" evidence="4">
    <location>
        <begin position="56"/>
        <end position="262"/>
    </location>
</feature>
<keyword evidence="3" id="KW-0732">Signal</keyword>
<evidence type="ECO:0000313" key="5">
    <source>
        <dbReference type="EMBL" id="SLN53827.1"/>
    </source>
</evidence>
<evidence type="ECO:0000256" key="2">
    <source>
        <dbReference type="ARBA" id="ARBA00007639"/>
    </source>
</evidence>
<reference evidence="5 6" key="1">
    <citation type="submission" date="2017-03" db="EMBL/GenBank/DDBJ databases">
        <authorList>
            <person name="Afonso C.L."/>
            <person name="Miller P.J."/>
            <person name="Scott M.A."/>
            <person name="Spackman E."/>
            <person name="Goraichik I."/>
            <person name="Dimitrov K.M."/>
            <person name="Suarez D.L."/>
            <person name="Swayne D.E."/>
        </authorList>
    </citation>
    <scope>NUCLEOTIDE SEQUENCE [LARGE SCALE GENOMIC DNA]</scope>
    <source>
        <strain evidence="5 6">CECT 8620</strain>
    </source>
</reference>
<dbReference type="InterPro" id="IPR050555">
    <property type="entry name" value="Bact_Solute-Bind_Prot2"/>
</dbReference>
<keyword evidence="6" id="KW-1185">Reference proteome</keyword>
<dbReference type="Proteomes" id="UP000193862">
    <property type="component" value="Unassembled WGS sequence"/>
</dbReference>
<feature type="signal peptide" evidence="3">
    <location>
        <begin position="1"/>
        <end position="27"/>
    </location>
</feature>
<dbReference type="GO" id="GO:0030288">
    <property type="term" value="C:outer membrane-bounded periplasmic space"/>
    <property type="evidence" value="ECO:0007669"/>
    <property type="project" value="TreeGrafter"/>
</dbReference>
<proteinExistence type="inferred from homology"/>
<evidence type="ECO:0000256" key="3">
    <source>
        <dbReference type="SAM" id="SignalP"/>
    </source>
</evidence>
<comment type="subcellular location">
    <subcellularLocation>
        <location evidence="1">Periplasm</location>
    </subcellularLocation>
</comment>
<dbReference type="EMBL" id="FWFS01000008">
    <property type="protein sequence ID" value="SLN53827.1"/>
    <property type="molecule type" value="Genomic_DNA"/>
</dbReference>
<organism evidence="5 6">
    <name type="scientific">Aquimixticola soesokkakensis</name>
    <dbReference type="NCBI Taxonomy" id="1519096"/>
    <lineage>
        <taxon>Bacteria</taxon>
        <taxon>Pseudomonadati</taxon>
        <taxon>Pseudomonadota</taxon>
        <taxon>Alphaproteobacteria</taxon>
        <taxon>Rhodobacterales</taxon>
        <taxon>Paracoccaceae</taxon>
        <taxon>Aquimixticola</taxon>
    </lineage>
</organism>
<dbReference type="OrthoDB" id="9066846at2"/>
<evidence type="ECO:0000259" key="4">
    <source>
        <dbReference type="Pfam" id="PF13407"/>
    </source>
</evidence>
<evidence type="ECO:0000313" key="6">
    <source>
        <dbReference type="Proteomes" id="UP000193862"/>
    </source>
</evidence>
<comment type="similarity">
    <text evidence="2">Belongs to the bacterial solute-binding protein 2 family.</text>
</comment>
<dbReference type="Gene3D" id="3.40.50.2300">
    <property type="match status" value="2"/>
</dbReference>
<evidence type="ECO:0000256" key="1">
    <source>
        <dbReference type="ARBA" id="ARBA00004418"/>
    </source>
</evidence>
<accession>A0A1Y5T1J3</accession>
<name>A0A1Y5T1J3_9RHOB</name>
<gene>
    <name evidence="5" type="ORF">AQS8620_02364</name>
</gene>